<gene>
    <name evidence="2" type="ORF">LAMI_0G10550G</name>
</gene>
<dbReference type="InterPro" id="IPR001005">
    <property type="entry name" value="SANT/Myb"/>
</dbReference>
<reference evidence="2 3" key="1">
    <citation type="submission" date="2016-03" db="EMBL/GenBank/DDBJ databases">
        <authorList>
            <person name="Devillers H."/>
        </authorList>
    </citation>
    <scope>NUCLEOTIDE SEQUENCE [LARGE SCALE GENOMIC DNA]</scope>
    <source>
        <strain evidence="2">CBS 11717</strain>
    </source>
</reference>
<dbReference type="Proteomes" id="UP000191024">
    <property type="component" value="Chromosome G"/>
</dbReference>
<accession>A0A1G4KAP5</accession>
<proteinExistence type="predicted"/>
<evidence type="ECO:0000313" key="2">
    <source>
        <dbReference type="EMBL" id="SCV01293.1"/>
    </source>
</evidence>
<name>A0A1G4KAP5_9SACH</name>
<sequence>MSGAPDAESARRGAKFTWSTRDDKVLVECVLELRALLRDPVRSYPRTKFWKAISDHMVLNHELHRNSRQCRDRFNLLFSRAVARAPTHRDTDLDDLLETCKARFYFGNGRSLEVKDSSLSHSPSRQHSLSTLLDPPDVQTELKYVRDTLDELRAEVARIKIDLQRLYEIVEAR</sequence>
<dbReference type="EMBL" id="LT598469">
    <property type="protein sequence ID" value="SCV01293.1"/>
    <property type="molecule type" value="Genomic_DNA"/>
</dbReference>
<dbReference type="CDD" id="cd00167">
    <property type="entry name" value="SANT"/>
    <property type="match status" value="1"/>
</dbReference>
<feature type="domain" description="Myb-like" evidence="1">
    <location>
        <begin position="18"/>
        <end position="78"/>
    </location>
</feature>
<protein>
    <submittedName>
        <fullName evidence="2">LAMI_0G10550g1_1</fullName>
    </submittedName>
</protein>
<dbReference type="AlphaFoldDB" id="A0A1G4KAP5"/>
<dbReference type="SUPFAM" id="SSF46689">
    <property type="entry name" value="Homeodomain-like"/>
    <property type="match status" value="1"/>
</dbReference>
<keyword evidence="3" id="KW-1185">Reference proteome</keyword>
<dbReference type="PROSITE" id="PS50090">
    <property type="entry name" value="MYB_LIKE"/>
    <property type="match status" value="1"/>
</dbReference>
<dbReference type="OrthoDB" id="4036644at2759"/>
<organism evidence="2 3">
    <name type="scientific">Lachancea mirantina</name>
    <dbReference type="NCBI Taxonomy" id="1230905"/>
    <lineage>
        <taxon>Eukaryota</taxon>
        <taxon>Fungi</taxon>
        <taxon>Dikarya</taxon>
        <taxon>Ascomycota</taxon>
        <taxon>Saccharomycotina</taxon>
        <taxon>Saccharomycetes</taxon>
        <taxon>Saccharomycetales</taxon>
        <taxon>Saccharomycetaceae</taxon>
        <taxon>Lachancea</taxon>
    </lineage>
</organism>
<dbReference type="InterPro" id="IPR009057">
    <property type="entry name" value="Homeodomain-like_sf"/>
</dbReference>
<evidence type="ECO:0000259" key="1">
    <source>
        <dbReference type="PROSITE" id="PS50090"/>
    </source>
</evidence>
<evidence type="ECO:0000313" key="3">
    <source>
        <dbReference type="Proteomes" id="UP000191024"/>
    </source>
</evidence>